<dbReference type="AlphaFoldDB" id="A0A645G6M3"/>
<dbReference type="EMBL" id="VSSQ01070509">
    <property type="protein sequence ID" value="MPN22295.1"/>
    <property type="molecule type" value="Genomic_DNA"/>
</dbReference>
<reference evidence="1" key="1">
    <citation type="submission" date="2019-08" db="EMBL/GenBank/DDBJ databases">
        <authorList>
            <person name="Kucharzyk K."/>
            <person name="Murdoch R.W."/>
            <person name="Higgins S."/>
            <person name="Loffler F."/>
        </authorList>
    </citation>
    <scope>NUCLEOTIDE SEQUENCE</scope>
</reference>
<evidence type="ECO:0000313" key="1">
    <source>
        <dbReference type="EMBL" id="MPN22295.1"/>
    </source>
</evidence>
<name>A0A645G6M3_9ZZZZ</name>
<proteinExistence type="predicted"/>
<comment type="caution">
    <text evidence="1">The sequence shown here is derived from an EMBL/GenBank/DDBJ whole genome shotgun (WGS) entry which is preliminary data.</text>
</comment>
<protein>
    <submittedName>
        <fullName evidence="1">Uncharacterized protein</fullName>
    </submittedName>
</protein>
<sequence length="67" mass="7674">MEGDEIRRKTRDTDAAWRVEYEFSTGHTSQAAACEDAQRVKERANAAACSQMQVSARANRRRICQRK</sequence>
<organism evidence="1">
    <name type="scientific">bioreactor metagenome</name>
    <dbReference type="NCBI Taxonomy" id="1076179"/>
    <lineage>
        <taxon>unclassified sequences</taxon>
        <taxon>metagenomes</taxon>
        <taxon>ecological metagenomes</taxon>
    </lineage>
</organism>
<gene>
    <name evidence="1" type="ORF">SDC9_169678</name>
</gene>
<accession>A0A645G6M3</accession>